<evidence type="ECO:0000313" key="5">
    <source>
        <dbReference type="EMBL" id="MCC4214187.1"/>
    </source>
</evidence>
<protein>
    <submittedName>
        <fullName evidence="5">Prolyl oligopeptidase family serine peptidase</fullName>
    </submittedName>
</protein>
<dbReference type="SUPFAM" id="SSF56436">
    <property type="entry name" value="C-type lectin-like"/>
    <property type="match status" value="1"/>
</dbReference>
<name>A0ABS8GVZ6_9FLAO</name>
<dbReference type="SUPFAM" id="SSF53474">
    <property type="entry name" value="alpha/beta-Hydrolases"/>
    <property type="match status" value="1"/>
</dbReference>
<feature type="signal peptide" evidence="3">
    <location>
        <begin position="1"/>
        <end position="21"/>
    </location>
</feature>
<keyword evidence="6" id="KW-1185">Reference proteome</keyword>
<dbReference type="InterPro" id="IPR029058">
    <property type="entry name" value="AB_hydrolase_fold"/>
</dbReference>
<evidence type="ECO:0000313" key="6">
    <source>
        <dbReference type="Proteomes" id="UP001197770"/>
    </source>
</evidence>
<dbReference type="Gene3D" id="2.120.10.30">
    <property type="entry name" value="TolB, C-terminal domain"/>
    <property type="match status" value="2"/>
</dbReference>
<proteinExistence type="predicted"/>
<dbReference type="PANTHER" id="PTHR42776">
    <property type="entry name" value="SERINE PEPTIDASE S9 FAMILY MEMBER"/>
    <property type="match status" value="1"/>
</dbReference>
<dbReference type="RefSeq" id="WP_228231251.1">
    <property type="nucleotide sequence ID" value="NZ_JAJGMW010000025.1"/>
</dbReference>
<feature type="chain" id="PRO_5047017028" evidence="3">
    <location>
        <begin position="22"/>
        <end position="900"/>
    </location>
</feature>
<dbReference type="InterPro" id="IPR011042">
    <property type="entry name" value="6-blade_b-propeller_TolB-like"/>
</dbReference>
<sequence length="900" mass="102188">MFKNLSSLLIISLLYTGSFFAQTETPKDPKLWTPEDIINTEYLSNPVFSPDGTMVIWSKRVPVKKKDRFIANLYLTRLNVKENGRYLTTQLTQGEENDYNPVFSEDGKAIYFLSSRDKGKKLWKLSLYGGEAEEIEEFENGISDLQLKDKTTLLFTSKDGKTLYEQQAEERKDDVEVIEDSLHWQPSHIYAFDLDKKQTSRITSNEKPIGSFEVSHNGDWLYFTMTRSLSYGIDAQKDPYSYLVNLKTNTKKQILQDFEFPVNRVQFTADNSGFYFTSDYASDPKWNGAGITELYFYDIASAKATKVNLDWELGLGGGYTVSGNDVIASLANKATMKLAYYTKKGTSWSKSDFDLGEKNDHVSVNAVSDEGTKILYTWSTASNLPEYFIADLKKNKVSDETVFISLNKKLKDKYLPKSEVITWKGYNDDEVTGILYYPKDYEPGKKYPFMLNIHGGPMSQDIDEWMDSWAYYPSILTQKNMFVLMPNYHGSTNHGLEYAEAIKGNYYEPELEDITKAIDKLAAEGKIDRDQMGTMGWSNGAIISTMLTVKYPDMFKVAAPGAGDVNWTSDYGTCQFGVSFDQSYFGGAPWDDTDSLPYNQNYLFKSPLFEIEKIKTPTIIFHGSEDRAVPRDQGWEYYRGLQQVGKTPVKFLWFPGQPHGLGKITHQMRKMKEEIAWIDTYLFNKKPEDNEALKEDSPLATLLKLDEASMHKGLFGDFTNGKLLPEVVLLKKDSISLGRFEVTNAQFKAFKPDFSFEAGKENYPVVTDKASAEAYVKWLSEQTGDTYRLPNAKEAENLQQKAAKAAKDQNNLNHWAGYELTPEDAALLEEKVNTLTHSLLRPVGSGKAVELETATVYDLGGNVAEYSQNANYDYSAYDYADPFNQEPVKSKHIGIRVVKE</sequence>
<dbReference type="PANTHER" id="PTHR42776:SF27">
    <property type="entry name" value="DIPEPTIDYL PEPTIDASE FAMILY MEMBER 6"/>
    <property type="match status" value="1"/>
</dbReference>
<gene>
    <name evidence="5" type="ORF">LLW17_15780</name>
</gene>
<dbReference type="Pfam" id="PF07676">
    <property type="entry name" value="PD40"/>
    <property type="match status" value="2"/>
</dbReference>
<dbReference type="InterPro" id="IPR011659">
    <property type="entry name" value="WD40"/>
</dbReference>
<keyword evidence="1" id="KW-0378">Hydrolase</keyword>
<dbReference type="Gene3D" id="3.90.1580.10">
    <property type="entry name" value="paralog of FGE (formylglycine-generating enzyme)"/>
    <property type="match status" value="1"/>
</dbReference>
<evidence type="ECO:0000256" key="1">
    <source>
        <dbReference type="ARBA" id="ARBA00022801"/>
    </source>
</evidence>
<dbReference type="Pfam" id="PF00326">
    <property type="entry name" value="Peptidase_S9"/>
    <property type="match status" value="1"/>
</dbReference>
<evidence type="ECO:0000259" key="4">
    <source>
        <dbReference type="Pfam" id="PF00326"/>
    </source>
</evidence>
<evidence type="ECO:0000256" key="3">
    <source>
        <dbReference type="SAM" id="SignalP"/>
    </source>
</evidence>
<dbReference type="Proteomes" id="UP001197770">
    <property type="component" value="Unassembled WGS sequence"/>
</dbReference>
<evidence type="ECO:0000256" key="2">
    <source>
        <dbReference type="ARBA" id="ARBA00022825"/>
    </source>
</evidence>
<feature type="domain" description="Peptidase S9 prolyl oligopeptidase catalytic" evidence="4">
    <location>
        <begin position="473"/>
        <end position="682"/>
    </location>
</feature>
<dbReference type="InterPro" id="IPR042095">
    <property type="entry name" value="SUMF_sf"/>
</dbReference>
<accession>A0ABS8GVZ6</accession>
<dbReference type="EMBL" id="JAJGMW010000025">
    <property type="protein sequence ID" value="MCC4214187.1"/>
    <property type="molecule type" value="Genomic_DNA"/>
</dbReference>
<keyword evidence="3" id="KW-0732">Signal</keyword>
<keyword evidence="2" id="KW-0645">Protease</keyword>
<reference evidence="5 6" key="1">
    <citation type="submission" date="2021-11" db="EMBL/GenBank/DDBJ databases">
        <title>Seasonal and diel survey of microbial diversity of the Tyrrhenian coast.</title>
        <authorList>
            <person name="Gattoni G."/>
            <person name="Corral P."/>
        </authorList>
    </citation>
    <scope>NUCLEOTIDE SEQUENCE [LARGE SCALE GENOMIC DNA]</scope>
    <source>
        <strain evidence="5 6">Mr9</strain>
    </source>
</reference>
<dbReference type="Gene3D" id="3.40.50.1820">
    <property type="entry name" value="alpha/beta hydrolase"/>
    <property type="match status" value="1"/>
</dbReference>
<dbReference type="InterPro" id="IPR001375">
    <property type="entry name" value="Peptidase_S9_cat"/>
</dbReference>
<dbReference type="InterPro" id="IPR016187">
    <property type="entry name" value="CTDL_fold"/>
</dbReference>
<comment type="caution">
    <text evidence="5">The sequence shown here is derived from an EMBL/GenBank/DDBJ whole genome shotgun (WGS) entry which is preliminary data.</text>
</comment>
<dbReference type="SUPFAM" id="SSF82171">
    <property type="entry name" value="DPP6 N-terminal domain-like"/>
    <property type="match status" value="1"/>
</dbReference>
<keyword evidence="2" id="KW-0720">Serine protease</keyword>
<organism evidence="5 6">
    <name type="scientific">Leeuwenhoekiella parthenopeia</name>
    <dbReference type="NCBI Taxonomy" id="2890320"/>
    <lineage>
        <taxon>Bacteria</taxon>
        <taxon>Pseudomonadati</taxon>
        <taxon>Bacteroidota</taxon>
        <taxon>Flavobacteriia</taxon>
        <taxon>Flavobacteriales</taxon>
        <taxon>Flavobacteriaceae</taxon>
        <taxon>Leeuwenhoekiella</taxon>
    </lineage>
</organism>